<dbReference type="SUPFAM" id="SSF56112">
    <property type="entry name" value="Protein kinase-like (PK-like)"/>
    <property type="match status" value="1"/>
</dbReference>
<dbReference type="PRINTS" id="PR00109">
    <property type="entry name" value="TYRKINASE"/>
</dbReference>
<dbReference type="InterPro" id="IPR000719">
    <property type="entry name" value="Prot_kinase_dom"/>
</dbReference>
<dbReference type="Proteomes" id="UP001470230">
    <property type="component" value="Unassembled WGS sequence"/>
</dbReference>
<dbReference type="Pfam" id="PF08238">
    <property type="entry name" value="Sel1"/>
    <property type="match status" value="8"/>
</dbReference>
<dbReference type="EMBL" id="JAPFFF010000173">
    <property type="protein sequence ID" value="KAK8835361.1"/>
    <property type="molecule type" value="Genomic_DNA"/>
</dbReference>
<dbReference type="PANTHER" id="PTHR11102:SF160">
    <property type="entry name" value="ERAD-ASSOCIATED E3 UBIQUITIN-PROTEIN LIGASE COMPONENT HRD3"/>
    <property type="match status" value="1"/>
</dbReference>
<gene>
    <name evidence="8" type="ORF">M9Y10_012887</name>
    <name evidence="9" type="ORF">M9Y10_033664</name>
</gene>
<protein>
    <recommendedName>
        <fullName evidence="7">Protein kinase domain-containing protein</fullName>
    </recommendedName>
</protein>
<dbReference type="InterPro" id="IPR050767">
    <property type="entry name" value="Sel1_AlgK"/>
</dbReference>
<evidence type="ECO:0000256" key="3">
    <source>
        <dbReference type="ARBA" id="ARBA00022840"/>
    </source>
</evidence>
<dbReference type="CDD" id="cd13999">
    <property type="entry name" value="STKc_MAP3K-like"/>
    <property type="match status" value="1"/>
</dbReference>
<evidence type="ECO:0000256" key="2">
    <source>
        <dbReference type="ARBA" id="ARBA00022741"/>
    </source>
</evidence>
<keyword evidence="1" id="KW-0723">Serine/threonine-protein kinase</keyword>
<dbReference type="PROSITE" id="PS00107">
    <property type="entry name" value="PROTEIN_KINASE_ATP"/>
    <property type="match status" value="1"/>
</dbReference>
<comment type="similarity">
    <text evidence="4">Belongs to the sel-1 family.</text>
</comment>
<reference evidence="9 10" key="1">
    <citation type="submission" date="2024-04" db="EMBL/GenBank/DDBJ databases">
        <title>Tritrichomonas musculus Genome.</title>
        <authorList>
            <person name="Alves-Ferreira E."/>
            <person name="Grigg M."/>
            <person name="Lorenzi H."/>
            <person name="Galac M."/>
        </authorList>
    </citation>
    <scope>NUCLEOTIDE SEQUENCE [LARGE SCALE GENOMIC DNA]</scope>
    <source>
        <strain evidence="9 10">EAF2021</strain>
    </source>
</reference>
<proteinExistence type="inferred from homology"/>
<dbReference type="InterPro" id="IPR006597">
    <property type="entry name" value="Sel1-like"/>
</dbReference>
<keyword evidence="1" id="KW-0808">Transferase</keyword>
<dbReference type="SMART" id="SM00671">
    <property type="entry name" value="SEL1"/>
    <property type="match status" value="8"/>
</dbReference>
<keyword evidence="3 5" id="KW-0067">ATP-binding</keyword>
<name>A0ABR2KCR7_9EUKA</name>
<feature type="domain" description="Protein kinase" evidence="7">
    <location>
        <begin position="14"/>
        <end position="294"/>
    </location>
</feature>
<dbReference type="Gene3D" id="1.25.40.10">
    <property type="entry name" value="Tetratricopeptide repeat domain"/>
    <property type="match status" value="1"/>
</dbReference>
<evidence type="ECO:0000256" key="5">
    <source>
        <dbReference type="PROSITE-ProRule" id="PRU10141"/>
    </source>
</evidence>
<dbReference type="PROSITE" id="PS00108">
    <property type="entry name" value="PROTEIN_KINASE_ST"/>
    <property type="match status" value="1"/>
</dbReference>
<dbReference type="InterPro" id="IPR008271">
    <property type="entry name" value="Ser/Thr_kinase_AS"/>
</dbReference>
<comment type="caution">
    <text evidence="9">The sequence shown here is derived from an EMBL/GenBank/DDBJ whole genome shotgun (WGS) entry which is preliminary data.</text>
</comment>
<evidence type="ECO:0000259" key="7">
    <source>
        <dbReference type="PROSITE" id="PS50011"/>
    </source>
</evidence>
<evidence type="ECO:0000313" key="10">
    <source>
        <dbReference type="Proteomes" id="UP001470230"/>
    </source>
</evidence>
<dbReference type="PROSITE" id="PS50011">
    <property type="entry name" value="PROTEIN_KINASE_DOM"/>
    <property type="match status" value="1"/>
</dbReference>
<dbReference type="InterPro" id="IPR011009">
    <property type="entry name" value="Kinase-like_dom_sf"/>
</dbReference>
<feature type="binding site" evidence="5">
    <location>
        <position position="43"/>
    </location>
    <ligand>
        <name>ATP</name>
        <dbReference type="ChEBI" id="CHEBI:30616"/>
    </ligand>
</feature>
<dbReference type="InterPro" id="IPR017441">
    <property type="entry name" value="Protein_kinase_ATP_BS"/>
</dbReference>
<dbReference type="InterPro" id="IPR011990">
    <property type="entry name" value="TPR-like_helical_dom_sf"/>
</dbReference>
<dbReference type="SMART" id="SM00028">
    <property type="entry name" value="TPR"/>
    <property type="match status" value="3"/>
</dbReference>
<dbReference type="Gene3D" id="1.10.510.10">
    <property type="entry name" value="Transferase(Phosphotransferase) domain 1"/>
    <property type="match status" value="1"/>
</dbReference>
<dbReference type="EMBL" id="JAPFFF010000005">
    <property type="protein sequence ID" value="KAK8888923.1"/>
    <property type="molecule type" value="Genomic_DNA"/>
</dbReference>
<keyword evidence="6" id="KW-0175">Coiled coil</keyword>
<keyword evidence="2 5" id="KW-0547">Nucleotide-binding</keyword>
<organism evidence="9 10">
    <name type="scientific">Tritrichomonas musculus</name>
    <dbReference type="NCBI Taxonomy" id="1915356"/>
    <lineage>
        <taxon>Eukaryota</taxon>
        <taxon>Metamonada</taxon>
        <taxon>Parabasalia</taxon>
        <taxon>Tritrichomonadida</taxon>
        <taxon>Tritrichomonadidae</taxon>
        <taxon>Tritrichomonas</taxon>
    </lineage>
</organism>
<keyword evidence="1" id="KW-0418">Kinase</keyword>
<keyword evidence="10" id="KW-1185">Reference proteome</keyword>
<sequence length="686" mass="77328">MDFEGVFFDTKDYKLHDKDIGKGAFGTVYIAENLQDNSLCAAKIIHTNNSFDGNDQKLFLRESLTLYQLDHPSIIKFIGVNFQSFHDSGRLEPAIITEYLPNGSLKKTLEMERKKDANANWNPTKKYITLIGIADAMRYLHDNGIVHRDLKPDNILIDSDYYPRVCDFGLSRCFPEQLTKSKQLTMTGNIGTPLYMSPELLGDEEIFNPAAVDVYAFGILAYEIVTGEVPFHEIKNMTPFVLAKKVQKGVRPKFKKGVNKKMKNLIEQCWNNNVEARPSFEEIFQQLSTDYSFATGKIKENEVTNYVQKLLKARGESKSVHSSFASSNTQIQLRLSQAQDEKNDMVQKYKQLEEEKEALEEKVNKLKNKNAKLQSQLDNYASSSGDLILGLDAILGNEKERNNALAATYFRQSSDKGNSYASYLLGLLYENGEGVTKSFKNASSYYQKSADQGNSNGLNRIGFCYKNGYGVEKNYTKAIEFYQKSKDLGNPFAYNNLGFLYRNGIGVAQDSEKALDYYKKAAELGDSSASYNLGCLYEKGNGVKQNYSTAIRHYEKAAEQGNAFAYNNLAFLYQNGKGVDQDYSKAIDYYEKAAELGDPAAYFNLGSLYRNGMGVKQSFTKAFEYFKKASELGHAPALLNLGFLYESGKGIKLDYHKALECYQKSADLGNADAQKRYNSLKKKKNL</sequence>
<evidence type="ECO:0000313" key="9">
    <source>
        <dbReference type="EMBL" id="KAK8888923.1"/>
    </source>
</evidence>
<evidence type="ECO:0000256" key="1">
    <source>
        <dbReference type="ARBA" id="ARBA00022527"/>
    </source>
</evidence>
<evidence type="ECO:0000313" key="8">
    <source>
        <dbReference type="EMBL" id="KAK8835361.1"/>
    </source>
</evidence>
<evidence type="ECO:0000256" key="4">
    <source>
        <dbReference type="ARBA" id="ARBA00038101"/>
    </source>
</evidence>
<dbReference type="SMART" id="SM00220">
    <property type="entry name" value="S_TKc"/>
    <property type="match status" value="1"/>
</dbReference>
<dbReference type="InterPro" id="IPR019734">
    <property type="entry name" value="TPR_rpt"/>
</dbReference>
<dbReference type="InterPro" id="IPR001245">
    <property type="entry name" value="Ser-Thr/Tyr_kinase_cat_dom"/>
</dbReference>
<evidence type="ECO:0000256" key="6">
    <source>
        <dbReference type="SAM" id="Coils"/>
    </source>
</evidence>
<dbReference type="PANTHER" id="PTHR11102">
    <property type="entry name" value="SEL-1-LIKE PROTEIN"/>
    <property type="match status" value="1"/>
</dbReference>
<dbReference type="SUPFAM" id="SSF81901">
    <property type="entry name" value="HCP-like"/>
    <property type="match status" value="2"/>
</dbReference>
<accession>A0ABR2KCR7</accession>
<dbReference type="Pfam" id="PF00069">
    <property type="entry name" value="Pkinase"/>
    <property type="match status" value="1"/>
</dbReference>
<feature type="coiled-coil region" evidence="6">
    <location>
        <begin position="328"/>
        <end position="383"/>
    </location>
</feature>